<reference evidence="2 3" key="1">
    <citation type="submission" date="2016-10" db="EMBL/GenBank/DDBJ databases">
        <authorList>
            <person name="de Groot N.N."/>
        </authorList>
    </citation>
    <scope>NUCLEOTIDE SEQUENCE [LARGE SCALE GENOMIC DNA]</scope>
    <source>
        <strain evidence="2 3">CGMCC 1.7005</strain>
    </source>
</reference>
<proteinExistence type="predicted"/>
<sequence length="176" mass="20018">MQRKVILYISCSLDGYIAKPNDDLSFLNPMMVEGEDYGYTDFVQTIDTVIVGRKTYDWVVKEVGYFPHQDKESYIVTSQPKESLGLTHFYTGSLKELVRSLKSRAGKNIYCDGGAQLVNNLLKEDLLDEIILSIIPITLGQGVKLFEEGIPEHVLELHETKSFKTGLVQLHYRINK</sequence>
<evidence type="ECO:0000259" key="1">
    <source>
        <dbReference type="Pfam" id="PF01872"/>
    </source>
</evidence>
<protein>
    <submittedName>
        <fullName evidence="2">Dihydrofolate reductase</fullName>
    </submittedName>
</protein>
<dbReference type="Proteomes" id="UP000236454">
    <property type="component" value="Unassembled WGS sequence"/>
</dbReference>
<dbReference type="GO" id="GO:0008703">
    <property type="term" value="F:5-amino-6-(5-phosphoribosylamino)uracil reductase activity"/>
    <property type="evidence" value="ECO:0007669"/>
    <property type="project" value="InterPro"/>
</dbReference>
<dbReference type="STRING" id="477690.SAMN05216474_3089"/>
<dbReference type="RefSeq" id="WP_090253164.1">
    <property type="nucleotide sequence ID" value="NZ_FPAS01000007.1"/>
</dbReference>
<organism evidence="2 3">
    <name type="scientific">Lishizhenia tianjinensis</name>
    <dbReference type="NCBI Taxonomy" id="477690"/>
    <lineage>
        <taxon>Bacteria</taxon>
        <taxon>Pseudomonadati</taxon>
        <taxon>Bacteroidota</taxon>
        <taxon>Flavobacteriia</taxon>
        <taxon>Flavobacteriales</taxon>
        <taxon>Crocinitomicaceae</taxon>
        <taxon>Lishizhenia</taxon>
    </lineage>
</organism>
<dbReference type="PANTHER" id="PTHR38011">
    <property type="entry name" value="DIHYDROFOLATE REDUCTASE FAMILY PROTEIN (AFU_ORTHOLOGUE AFUA_8G06820)"/>
    <property type="match status" value="1"/>
</dbReference>
<dbReference type="InterPro" id="IPR002734">
    <property type="entry name" value="RibDG_C"/>
</dbReference>
<accession>A0A1I7BUC7</accession>
<dbReference type="AlphaFoldDB" id="A0A1I7BUC7"/>
<dbReference type="Pfam" id="PF01872">
    <property type="entry name" value="RibD_C"/>
    <property type="match status" value="1"/>
</dbReference>
<gene>
    <name evidence="2" type="ORF">SAMN05216474_3089</name>
</gene>
<dbReference type="InterPro" id="IPR024072">
    <property type="entry name" value="DHFR-like_dom_sf"/>
</dbReference>
<evidence type="ECO:0000313" key="3">
    <source>
        <dbReference type="Proteomes" id="UP000236454"/>
    </source>
</evidence>
<dbReference type="EMBL" id="FPAS01000007">
    <property type="protein sequence ID" value="SFT90774.1"/>
    <property type="molecule type" value="Genomic_DNA"/>
</dbReference>
<dbReference type="Gene3D" id="3.40.430.10">
    <property type="entry name" value="Dihydrofolate Reductase, subunit A"/>
    <property type="match status" value="1"/>
</dbReference>
<dbReference type="OrthoDB" id="195113at2"/>
<name>A0A1I7BUC7_9FLAO</name>
<feature type="domain" description="Bacterial bifunctional deaminase-reductase C-terminal" evidence="1">
    <location>
        <begin position="3"/>
        <end position="167"/>
    </location>
</feature>
<keyword evidence="3" id="KW-1185">Reference proteome</keyword>
<dbReference type="InterPro" id="IPR050765">
    <property type="entry name" value="Riboflavin_Biosynth_HTPR"/>
</dbReference>
<dbReference type="GO" id="GO:0009231">
    <property type="term" value="P:riboflavin biosynthetic process"/>
    <property type="evidence" value="ECO:0007669"/>
    <property type="project" value="InterPro"/>
</dbReference>
<evidence type="ECO:0000313" key="2">
    <source>
        <dbReference type="EMBL" id="SFT90774.1"/>
    </source>
</evidence>
<dbReference type="SUPFAM" id="SSF53597">
    <property type="entry name" value="Dihydrofolate reductase-like"/>
    <property type="match status" value="1"/>
</dbReference>
<dbReference type="PANTHER" id="PTHR38011:SF11">
    <property type="entry name" value="2,5-DIAMINO-6-RIBOSYLAMINO-4(3H)-PYRIMIDINONE 5'-PHOSPHATE REDUCTASE"/>
    <property type="match status" value="1"/>
</dbReference>